<protein>
    <submittedName>
        <fullName evidence="3 4">Pilus assembly protein CpaB</fullName>
    </submittedName>
</protein>
<gene>
    <name evidence="3" type="primary">cpaB</name>
    <name evidence="4" type="ORF">BAN20980_02157</name>
    <name evidence="3" type="ORF">JQK92_20110</name>
</gene>
<dbReference type="CDD" id="cd11614">
    <property type="entry name" value="SAF_CpaB_FlgA_like"/>
    <property type="match status" value="1"/>
</dbReference>
<evidence type="ECO:0000256" key="1">
    <source>
        <dbReference type="SAM" id="MobiDB-lite"/>
    </source>
</evidence>
<dbReference type="NCBIfam" id="TIGR03177">
    <property type="entry name" value="pilus_cpaB"/>
    <property type="match status" value="1"/>
</dbReference>
<evidence type="ECO:0000313" key="3">
    <source>
        <dbReference type="EMBL" id="MBM2768722.1"/>
    </source>
</evidence>
<sequence>MANNLTKIIAGLLIAIAVLLGIYAWMLGRSTPSAAPAQPTIAANPVPVVIAARTLPAGQPIAADALKMQPASPVPIGAFSDPSLLVGRIPNKDIPASAPVVAGGLVSGLAEDVQPGERAVAIRVDETNAVGNRLRPGNYVDVFLNLKREGGGAMFDGEVSQTQARLLLSKVRLLSFGDATPDHDSGSNANGSNGQPTNVRIAVLSVPTAQVDALTLGEASGRLTLALRNPRDDELAAQTVAVRTDNKLSPSALAAAGVSLQQLSGTQRSQTANVNVPPLPSRLPPGGRPNGGGGIEIIRGGRSETVAY</sequence>
<dbReference type="SMART" id="SM00858">
    <property type="entry name" value="SAF"/>
    <property type="match status" value="1"/>
</dbReference>
<organism evidence="4 5">
    <name type="scientific">Burkholderia anthina</name>
    <dbReference type="NCBI Taxonomy" id="179879"/>
    <lineage>
        <taxon>Bacteria</taxon>
        <taxon>Pseudomonadati</taxon>
        <taxon>Pseudomonadota</taxon>
        <taxon>Betaproteobacteria</taxon>
        <taxon>Burkholderiales</taxon>
        <taxon>Burkholderiaceae</taxon>
        <taxon>Burkholderia</taxon>
        <taxon>Burkholderia cepacia complex</taxon>
    </lineage>
</organism>
<dbReference type="GeneID" id="56500191"/>
<evidence type="ECO:0000313" key="5">
    <source>
        <dbReference type="Proteomes" id="UP000494201"/>
    </source>
</evidence>
<name>A0A6P2G705_9BURK</name>
<reference evidence="3 6" key="2">
    <citation type="submission" date="2021-02" db="EMBL/GenBank/DDBJ databases">
        <title>Draft genome of the type strains Burkholderia anthina DSM16086.</title>
        <authorList>
            <person name="Hertel R."/>
            <person name="Meissner J."/>
            <person name="Poehlein A."/>
            <person name="Daniel R."/>
            <person name="Commichau F.M."/>
        </authorList>
    </citation>
    <scope>NUCLEOTIDE SEQUENCE [LARGE SCALE GENOMIC DNA]</scope>
    <source>
        <strain evidence="3 6">DSM 16086</strain>
    </source>
</reference>
<dbReference type="InterPro" id="IPR013974">
    <property type="entry name" value="SAF"/>
</dbReference>
<feature type="region of interest" description="Disordered" evidence="1">
    <location>
        <begin position="264"/>
        <end position="308"/>
    </location>
</feature>
<evidence type="ECO:0000259" key="2">
    <source>
        <dbReference type="SMART" id="SM00858"/>
    </source>
</evidence>
<dbReference type="InterPro" id="IPR031571">
    <property type="entry name" value="RcpC_dom"/>
</dbReference>
<dbReference type="Pfam" id="PF16976">
    <property type="entry name" value="RcpC"/>
    <property type="match status" value="1"/>
</dbReference>
<feature type="compositionally biased region" description="Low complexity" evidence="1">
    <location>
        <begin position="296"/>
        <end position="308"/>
    </location>
</feature>
<feature type="compositionally biased region" description="Polar residues" evidence="1">
    <location>
        <begin position="264"/>
        <end position="273"/>
    </location>
</feature>
<reference evidence="4 5" key="1">
    <citation type="submission" date="2019-09" db="EMBL/GenBank/DDBJ databases">
        <authorList>
            <person name="Depoorter E."/>
        </authorList>
    </citation>
    <scope>NUCLEOTIDE SEQUENCE [LARGE SCALE GENOMIC DNA]</scope>
    <source>
        <strain evidence="4">LMG 20980</strain>
    </source>
</reference>
<feature type="compositionally biased region" description="Pro residues" evidence="1">
    <location>
        <begin position="277"/>
        <end position="287"/>
    </location>
</feature>
<proteinExistence type="predicted"/>
<accession>A0A6P2G705</accession>
<dbReference type="Proteomes" id="UP000755577">
    <property type="component" value="Unassembled WGS sequence"/>
</dbReference>
<evidence type="ECO:0000313" key="4">
    <source>
        <dbReference type="EMBL" id="VVU49453.1"/>
    </source>
</evidence>
<dbReference type="InterPro" id="IPR017592">
    <property type="entry name" value="Pilus_assmbl_Flp-typ_CpaB"/>
</dbReference>
<dbReference type="Proteomes" id="UP000494201">
    <property type="component" value="Unassembled WGS sequence"/>
</dbReference>
<feature type="domain" description="SAF" evidence="2">
    <location>
        <begin position="46"/>
        <end position="106"/>
    </location>
</feature>
<dbReference type="Pfam" id="PF08666">
    <property type="entry name" value="SAF"/>
    <property type="match status" value="1"/>
</dbReference>
<evidence type="ECO:0000313" key="6">
    <source>
        <dbReference type="Proteomes" id="UP000755577"/>
    </source>
</evidence>
<dbReference type="EMBL" id="CABVLY010000006">
    <property type="protein sequence ID" value="VVU49453.1"/>
    <property type="molecule type" value="Genomic_DNA"/>
</dbReference>
<dbReference type="EMBL" id="JAFCIQ010000014">
    <property type="protein sequence ID" value="MBM2768722.1"/>
    <property type="molecule type" value="Genomic_DNA"/>
</dbReference>
<keyword evidence="6" id="KW-1185">Reference proteome</keyword>
<dbReference type="RefSeq" id="WP_174926056.1">
    <property type="nucleotide sequence ID" value="NZ_CABVLY010000006.1"/>
</dbReference>
<dbReference type="AlphaFoldDB" id="A0A6P2G705"/>